<keyword evidence="7 14" id="KW-0418">Kinase</keyword>
<evidence type="ECO:0000256" key="1">
    <source>
        <dbReference type="ARBA" id="ARBA00000085"/>
    </source>
</evidence>
<evidence type="ECO:0000256" key="3">
    <source>
        <dbReference type="ARBA" id="ARBA00012438"/>
    </source>
</evidence>
<feature type="domain" description="Histidine kinase" evidence="12">
    <location>
        <begin position="250"/>
        <end position="462"/>
    </location>
</feature>
<dbReference type="CDD" id="cd00075">
    <property type="entry name" value="HATPase"/>
    <property type="match status" value="1"/>
</dbReference>
<dbReference type="Proteomes" id="UP000598217">
    <property type="component" value="Unassembled WGS sequence"/>
</dbReference>
<protein>
    <recommendedName>
        <fullName evidence="3">histidine kinase</fullName>
        <ecNumber evidence="3">2.7.13.3</ecNumber>
    </recommendedName>
</protein>
<keyword evidence="10" id="KW-0472">Membrane</keyword>
<evidence type="ECO:0000256" key="10">
    <source>
        <dbReference type="ARBA" id="ARBA00023136"/>
    </source>
</evidence>
<dbReference type="Pfam" id="PF00512">
    <property type="entry name" value="HisKA"/>
    <property type="match status" value="1"/>
</dbReference>
<dbReference type="InterPro" id="IPR005467">
    <property type="entry name" value="His_kinase_dom"/>
</dbReference>
<keyword evidence="9" id="KW-0902">Two-component regulatory system</keyword>
<accession>A0ABR9HNG9</accession>
<evidence type="ECO:0000259" key="12">
    <source>
        <dbReference type="PROSITE" id="PS50109"/>
    </source>
</evidence>
<dbReference type="InterPro" id="IPR036890">
    <property type="entry name" value="HATPase_C_sf"/>
</dbReference>
<comment type="catalytic activity">
    <reaction evidence="1">
        <text>ATP + protein L-histidine = ADP + protein N-phospho-L-histidine.</text>
        <dbReference type="EC" id="2.7.13.3"/>
    </reaction>
</comment>
<evidence type="ECO:0000256" key="7">
    <source>
        <dbReference type="ARBA" id="ARBA00022777"/>
    </source>
</evidence>
<keyword evidence="5" id="KW-0808">Transferase</keyword>
<feature type="region of interest" description="Disordered" evidence="11">
    <location>
        <begin position="458"/>
        <end position="485"/>
    </location>
</feature>
<dbReference type="PANTHER" id="PTHR45436:SF5">
    <property type="entry name" value="SENSOR HISTIDINE KINASE TRCS"/>
    <property type="match status" value="1"/>
</dbReference>
<comment type="caution">
    <text evidence="14">The sequence shown here is derived from an EMBL/GenBank/DDBJ whole genome shotgun (WGS) entry which is preliminary data.</text>
</comment>
<dbReference type="SMART" id="SM00387">
    <property type="entry name" value="HATPase_c"/>
    <property type="match status" value="1"/>
</dbReference>
<dbReference type="InterPro" id="IPR050428">
    <property type="entry name" value="TCS_sensor_his_kinase"/>
</dbReference>
<dbReference type="InterPro" id="IPR003594">
    <property type="entry name" value="HATPase_dom"/>
</dbReference>
<proteinExistence type="predicted"/>
<name>A0ABR9HNG9_9ACTN</name>
<dbReference type="CDD" id="cd06225">
    <property type="entry name" value="HAMP"/>
    <property type="match status" value="1"/>
</dbReference>
<dbReference type="Pfam" id="PF00672">
    <property type="entry name" value="HAMP"/>
    <property type="match status" value="1"/>
</dbReference>
<dbReference type="SMART" id="SM00304">
    <property type="entry name" value="HAMP"/>
    <property type="match status" value="1"/>
</dbReference>
<dbReference type="InterPro" id="IPR003661">
    <property type="entry name" value="HisK_dim/P_dom"/>
</dbReference>
<evidence type="ECO:0000256" key="5">
    <source>
        <dbReference type="ARBA" id="ARBA00022679"/>
    </source>
</evidence>
<dbReference type="InterPro" id="IPR003660">
    <property type="entry name" value="HAMP_dom"/>
</dbReference>
<sequence length="485" mass="51666">MLRRLLTILLPVAFVLVGAVVTPLGAVIAQQRTQEVYVDRLGDAGRFAALARTALETDRRNALTQEMSRYEQLYGIPVVVVAPDGRVVAGSGDPPRMRAVAEEAATGGGIIAALAGERPAPPVTVWPWDPDPLVVAEPIGRDSEVAGAVVLVAPTEELGEAILGTWGWMALFSTLPLALLVAASMPLSRWVLRPVRRLDAATTAVTSGDLDVRVDAERGPPELRRLTESFNTMVDVVRRALERQRSFVSEASHQLRNPLASLRLSVENLAPYLRGEEARQAHAVAIEETTVMHRMLNSLLAATRLESVTGTEAVEVAGLVETRVARWNALGRARGIEVSTDLPERVWAHAPAGGLGSILDELVSNALRLSGGTRIEVRAEDGEQVRIGVLDNGTGLPEEERGAALERFWRSPGHQNTEGTGLGLAIAADLVREAGGRLTLGEGLADGERRGFGVVIILPPAEPSAEPPDPPAAPSDPSAPSDPRD</sequence>
<dbReference type="SUPFAM" id="SSF47384">
    <property type="entry name" value="Homodimeric domain of signal transducing histidine kinase"/>
    <property type="match status" value="1"/>
</dbReference>
<dbReference type="Gene3D" id="6.10.340.10">
    <property type="match status" value="1"/>
</dbReference>
<dbReference type="EMBL" id="JADBDY010000001">
    <property type="protein sequence ID" value="MBE1460541.1"/>
    <property type="molecule type" value="Genomic_DNA"/>
</dbReference>
<dbReference type="GO" id="GO:0016301">
    <property type="term" value="F:kinase activity"/>
    <property type="evidence" value="ECO:0007669"/>
    <property type="project" value="UniProtKB-KW"/>
</dbReference>
<dbReference type="PROSITE" id="PS50109">
    <property type="entry name" value="HIS_KIN"/>
    <property type="match status" value="1"/>
</dbReference>
<evidence type="ECO:0000313" key="15">
    <source>
        <dbReference type="Proteomes" id="UP000598217"/>
    </source>
</evidence>
<feature type="compositionally biased region" description="Low complexity" evidence="11">
    <location>
        <begin position="475"/>
        <end position="485"/>
    </location>
</feature>
<dbReference type="PANTHER" id="PTHR45436">
    <property type="entry name" value="SENSOR HISTIDINE KINASE YKOH"/>
    <property type="match status" value="1"/>
</dbReference>
<keyword evidence="6" id="KW-0812">Transmembrane</keyword>
<evidence type="ECO:0000256" key="4">
    <source>
        <dbReference type="ARBA" id="ARBA00022553"/>
    </source>
</evidence>
<dbReference type="RefSeq" id="WP_191267701.1">
    <property type="nucleotide sequence ID" value="NZ_BMXJ01000001.1"/>
</dbReference>
<dbReference type="SUPFAM" id="SSF55874">
    <property type="entry name" value="ATPase domain of HSP90 chaperone/DNA topoisomerase II/histidine kinase"/>
    <property type="match status" value="1"/>
</dbReference>
<dbReference type="SMART" id="SM00388">
    <property type="entry name" value="HisKA"/>
    <property type="match status" value="1"/>
</dbReference>
<dbReference type="SUPFAM" id="SSF158472">
    <property type="entry name" value="HAMP domain-like"/>
    <property type="match status" value="1"/>
</dbReference>
<dbReference type="Pfam" id="PF02518">
    <property type="entry name" value="HATPase_c"/>
    <property type="match status" value="1"/>
</dbReference>
<dbReference type="Gene3D" id="3.30.565.10">
    <property type="entry name" value="Histidine kinase-like ATPase, C-terminal domain"/>
    <property type="match status" value="1"/>
</dbReference>
<feature type="compositionally biased region" description="Pro residues" evidence="11">
    <location>
        <begin position="460"/>
        <end position="474"/>
    </location>
</feature>
<keyword evidence="8" id="KW-1133">Transmembrane helix</keyword>
<evidence type="ECO:0000313" key="14">
    <source>
        <dbReference type="EMBL" id="MBE1460541.1"/>
    </source>
</evidence>
<dbReference type="CDD" id="cd00082">
    <property type="entry name" value="HisKA"/>
    <property type="match status" value="1"/>
</dbReference>
<keyword evidence="4" id="KW-0597">Phosphoprotein</keyword>
<dbReference type="InterPro" id="IPR004358">
    <property type="entry name" value="Sig_transdc_His_kin-like_C"/>
</dbReference>
<dbReference type="EC" id="2.7.13.3" evidence="3"/>
<dbReference type="PROSITE" id="PS50885">
    <property type="entry name" value="HAMP"/>
    <property type="match status" value="1"/>
</dbReference>
<gene>
    <name evidence="14" type="ORF">H4W79_004755</name>
</gene>
<comment type="subcellular location">
    <subcellularLocation>
        <location evidence="2">Cell membrane</location>
    </subcellularLocation>
</comment>
<evidence type="ECO:0000256" key="11">
    <source>
        <dbReference type="SAM" id="MobiDB-lite"/>
    </source>
</evidence>
<dbReference type="Gene3D" id="1.10.287.130">
    <property type="match status" value="1"/>
</dbReference>
<evidence type="ECO:0000256" key="6">
    <source>
        <dbReference type="ARBA" id="ARBA00022692"/>
    </source>
</evidence>
<dbReference type="InterPro" id="IPR036097">
    <property type="entry name" value="HisK_dim/P_sf"/>
</dbReference>
<keyword evidence="15" id="KW-1185">Reference proteome</keyword>
<evidence type="ECO:0000256" key="9">
    <source>
        <dbReference type="ARBA" id="ARBA00023012"/>
    </source>
</evidence>
<dbReference type="PRINTS" id="PR00344">
    <property type="entry name" value="BCTRLSENSOR"/>
</dbReference>
<feature type="domain" description="HAMP" evidence="13">
    <location>
        <begin position="189"/>
        <end position="242"/>
    </location>
</feature>
<evidence type="ECO:0000256" key="2">
    <source>
        <dbReference type="ARBA" id="ARBA00004236"/>
    </source>
</evidence>
<evidence type="ECO:0000256" key="8">
    <source>
        <dbReference type="ARBA" id="ARBA00022989"/>
    </source>
</evidence>
<reference evidence="14 15" key="1">
    <citation type="submission" date="2020-10" db="EMBL/GenBank/DDBJ databases">
        <title>Sequencing the genomes of 1000 actinobacteria strains.</title>
        <authorList>
            <person name="Klenk H.-P."/>
        </authorList>
    </citation>
    <scope>NUCLEOTIDE SEQUENCE [LARGE SCALE GENOMIC DNA]</scope>
    <source>
        <strain evidence="14 15">DSM 45157</strain>
    </source>
</reference>
<organism evidence="14 15">
    <name type="scientific">Nocardiopsis terrae</name>
    <dbReference type="NCBI Taxonomy" id="372655"/>
    <lineage>
        <taxon>Bacteria</taxon>
        <taxon>Bacillati</taxon>
        <taxon>Actinomycetota</taxon>
        <taxon>Actinomycetes</taxon>
        <taxon>Streptosporangiales</taxon>
        <taxon>Nocardiopsidaceae</taxon>
        <taxon>Nocardiopsis</taxon>
    </lineage>
</organism>
<evidence type="ECO:0000259" key="13">
    <source>
        <dbReference type="PROSITE" id="PS50885"/>
    </source>
</evidence>